<reference evidence="1" key="3">
    <citation type="submission" date="2022-06" db="UniProtKB">
        <authorList>
            <consortium name="EnsemblPlants"/>
        </authorList>
    </citation>
    <scope>IDENTIFICATION</scope>
</reference>
<dbReference type="AlphaFoldDB" id="A0A8R7TL40"/>
<proteinExistence type="predicted"/>
<sequence>MYTAGARQLAGVRTRRPIQSCKIAHSGRRRPIAWTESGAGSLVAAEAGEQQLVRPQQRRGGRRRGGAQVEEVEVGGVGHAGGGGPERAGHLVGDERRAAERAGALVVLHPAVQAAPVEGVAAVAEPPHLVAAADAAEAHGAVPVDARRGLQLVEPHHGEHLLDDHGRDGPELGPPVLQQLRRRGGVVGARVVLRQVLVPEIQQVAEADGVEGPEEEAAEVAEQEEEVEQLLGEQQLGVADREAHACRLPGLAKEKRPRRLLTAAASAGRMRGKCEDDGVLVVVAGV</sequence>
<reference evidence="1" key="2">
    <citation type="submission" date="2018-03" db="EMBL/GenBank/DDBJ databases">
        <title>The Triticum urartu genome reveals the dynamic nature of wheat genome evolution.</title>
        <authorList>
            <person name="Ling H."/>
            <person name="Ma B."/>
            <person name="Shi X."/>
            <person name="Liu H."/>
            <person name="Dong L."/>
            <person name="Sun H."/>
            <person name="Cao Y."/>
            <person name="Gao Q."/>
            <person name="Zheng S."/>
            <person name="Li Y."/>
            <person name="Yu Y."/>
            <person name="Du H."/>
            <person name="Qi M."/>
            <person name="Li Y."/>
            <person name="Yu H."/>
            <person name="Cui Y."/>
            <person name="Wang N."/>
            <person name="Chen C."/>
            <person name="Wu H."/>
            <person name="Zhao Y."/>
            <person name="Zhang J."/>
            <person name="Li Y."/>
            <person name="Zhou W."/>
            <person name="Zhang B."/>
            <person name="Hu W."/>
            <person name="Eijk M."/>
            <person name="Tang J."/>
            <person name="Witsenboer H."/>
            <person name="Zhao S."/>
            <person name="Li Z."/>
            <person name="Zhang A."/>
            <person name="Wang D."/>
            <person name="Liang C."/>
        </authorList>
    </citation>
    <scope>NUCLEOTIDE SEQUENCE [LARGE SCALE GENOMIC DNA]</scope>
    <source>
        <strain evidence="1">cv. G1812</strain>
    </source>
</reference>
<organism evidence="1 2">
    <name type="scientific">Triticum urartu</name>
    <name type="common">Red wild einkorn</name>
    <name type="synonym">Crithodium urartu</name>
    <dbReference type="NCBI Taxonomy" id="4572"/>
    <lineage>
        <taxon>Eukaryota</taxon>
        <taxon>Viridiplantae</taxon>
        <taxon>Streptophyta</taxon>
        <taxon>Embryophyta</taxon>
        <taxon>Tracheophyta</taxon>
        <taxon>Spermatophyta</taxon>
        <taxon>Magnoliopsida</taxon>
        <taxon>Liliopsida</taxon>
        <taxon>Poales</taxon>
        <taxon>Poaceae</taxon>
        <taxon>BOP clade</taxon>
        <taxon>Pooideae</taxon>
        <taxon>Triticodae</taxon>
        <taxon>Triticeae</taxon>
        <taxon>Triticinae</taxon>
        <taxon>Triticum</taxon>
    </lineage>
</organism>
<dbReference type="Gramene" id="TuG1812G0200004473.01.T01">
    <property type="protein sequence ID" value="TuG1812G0200004473.01.T01.cds427617"/>
    <property type="gene ID" value="TuG1812G0200004473.01"/>
</dbReference>
<evidence type="ECO:0000313" key="2">
    <source>
        <dbReference type="Proteomes" id="UP000015106"/>
    </source>
</evidence>
<evidence type="ECO:0000313" key="1">
    <source>
        <dbReference type="EnsemblPlants" id="TuG1812G0200004473.01.T01.cds427617"/>
    </source>
</evidence>
<protein>
    <submittedName>
        <fullName evidence="1">Uncharacterized protein</fullName>
    </submittedName>
</protein>
<dbReference type="EnsemblPlants" id="TuG1812G0200004473.01.T01">
    <property type="protein sequence ID" value="TuG1812G0200004473.01.T01.cds427617"/>
    <property type="gene ID" value="TuG1812G0200004473.01"/>
</dbReference>
<keyword evidence="2" id="KW-1185">Reference proteome</keyword>
<accession>A0A8R7TL40</accession>
<dbReference type="Proteomes" id="UP000015106">
    <property type="component" value="Chromosome 2"/>
</dbReference>
<name>A0A8R7TL40_TRIUA</name>
<reference evidence="2" key="1">
    <citation type="journal article" date="2013" name="Nature">
        <title>Draft genome of the wheat A-genome progenitor Triticum urartu.</title>
        <authorList>
            <person name="Ling H.Q."/>
            <person name="Zhao S."/>
            <person name="Liu D."/>
            <person name="Wang J."/>
            <person name="Sun H."/>
            <person name="Zhang C."/>
            <person name="Fan H."/>
            <person name="Li D."/>
            <person name="Dong L."/>
            <person name="Tao Y."/>
            <person name="Gao C."/>
            <person name="Wu H."/>
            <person name="Li Y."/>
            <person name="Cui Y."/>
            <person name="Guo X."/>
            <person name="Zheng S."/>
            <person name="Wang B."/>
            <person name="Yu K."/>
            <person name="Liang Q."/>
            <person name="Yang W."/>
            <person name="Lou X."/>
            <person name="Chen J."/>
            <person name="Feng M."/>
            <person name="Jian J."/>
            <person name="Zhang X."/>
            <person name="Luo G."/>
            <person name="Jiang Y."/>
            <person name="Liu J."/>
            <person name="Wang Z."/>
            <person name="Sha Y."/>
            <person name="Zhang B."/>
            <person name="Wu H."/>
            <person name="Tang D."/>
            <person name="Shen Q."/>
            <person name="Xue P."/>
            <person name="Zou S."/>
            <person name="Wang X."/>
            <person name="Liu X."/>
            <person name="Wang F."/>
            <person name="Yang Y."/>
            <person name="An X."/>
            <person name="Dong Z."/>
            <person name="Zhang K."/>
            <person name="Zhang X."/>
            <person name="Luo M.C."/>
            <person name="Dvorak J."/>
            <person name="Tong Y."/>
            <person name="Wang J."/>
            <person name="Yang H."/>
            <person name="Li Z."/>
            <person name="Wang D."/>
            <person name="Zhang A."/>
            <person name="Wang J."/>
        </authorList>
    </citation>
    <scope>NUCLEOTIDE SEQUENCE</scope>
    <source>
        <strain evidence="2">cv. G1812</strain>
    </source>
</reference>